<dbReference type="Proteomes" id="UP000831796">
    <property type="component" value="Chromosome"/>
</dbReference>
<proteinExistence type="predicted"/>
<dbReference type="KEGG" id="hcu:MUN79_21480"/>
<accession>A0A8T9Q6U4</accession>
<sequence length="63" mass="7357">MKGTYKGTGSHRLDVTVHIENGKSDEPQPELYHTPSYSYEVKDAAQPQNSYRRFLEMQQQQQQ</sequence>
<protein>
    <submittedName>
        <fullName evidence="1">Uncharacterized protein</fullName>
    </submittedName>
</protein>
<gene>
    <name evidence="1" type="ORF">MUN79_21480</name>
</gene>
<organism evidence="1 2">
    <name type="scientific">Hymenobacter cellulosilyticus</name>
    <dbReference type="NCBI Taxonomy" id="2932248"/>
    <lineage>
        <taxon>Bacteria</taxon>
        <taxon>Pseudomonadati</taxon>
        <taxon>Bacteroidota</taxon>
        <taxon>Cytophagia</taxon>
        <taxon>Cytophagales</taxon>
        <taxon>Hymenobacteraceae</taxon>
        <taxon>Hymenobacter</taxon>
    </lineage>
</organism>
<evidence type="ECO:0000313" key="2">
    <source>
        <dbReference type="Proteomes" id="UP000831796"/>
    </source>
</evidence>
<evidence type="ECO:0000313" key="1">
    <source>
        <dbReference type="EMBL" id="UOQ71199.1"/>
    </source>
</evidence>
<name>A0A8T9Q6U4_9BACT</name>
<keyword evidence="2" id="KW-1185">Reference proteome</keyword>
<dbReference type="RefSeq" id="WP_244674607.1">
    <property type="nucleotide sequence ID" value="NZ_CP095046.1"/>
</dbReference>
<dbReference type="EMBL" id="CP095046">
    <property type="protein sequence ID" value="UOQ71199.1"/>
    <property type="molecule type" value="Genomic_DNA"/>
</dbReference>
<reference evidence="1" key="1">
    <citation type="submission" date="2022-04" db="EMBL/GenBank/DDBJ databases">
        <title>Hymenobacter sp. isolated from the air.</title>
        <authorList>
            <person name="Won M."/>
            <person name="Lee C.-M."/>
            <person name="Woen H.-Y."/>
            <person name="Kwon S.-W."/>
        </authorList>
    </citation>
    <scope>NUCLEOTIDE SEQUENCE</scope>
    <source>
        <strain evidence="1">5116S-3</strain>
    </source>
</reference>
<dbReference type="AlphaFoldDB" id="A0A8T9Q6U4"/>